<organism evidence="12 13">
    <name type="scientific">Cadophora malorum</name>
    <dbReference type="NCBI Taxonomy" id="108018"/>
    <lineage>
        <taxon>Eukaryota</taxon>
        <taxon>Fungi</taxon>
        <taxon>Dikarya</taxon>
        <taxon>Ascomycota</taxon>
        <taxon>Pezizomycotina</taxon>
        <taxon>Leotiomycetes</taxon>
        <taxon>Helotiales</taxon>
        <taxon>Ploettnerulaceae</taxon>
        <taxon>Cadophora</taxon>
    </lineage>
</organism>
<dbReference type="Pfam" id="PF00588">
    <property type="entry name" value="SpoU_methylase"/>
    <property type="match status" value="1"/>
</dbReference>
<feature type="domain" description="RNA 2-O ribose methyltransferase substrate binding" evidence="11">
    <location>
        <begin position="364"/>
        <end position="449"/>
    </location>
</feature>
<comment type="similarity">
    <text evidence="2">Belongs to the class IV-like SAM-binding methyltransferase superfamily. RNA methyltransferase TrmH family.</text>
</comment>
<feature type="compositionally biased region" description="Basic and acidic residues" evidence="10">
    <location>
        <begin position="180"/>
        <end position="195"/>
    </location>
</feature>
<dbReference type="GO" id="GO:0005739">
    <property type="term" value="C:mitochondrion"/>
    <property type="evidence" value="ECO:0007669"/>
    <property type="project" value="UniProtKB-SubCell"/>
</dbReference>
<evidence type="ECO:0000256" key="2">
    <source>
        <dbReference type="ARBA" id="ARBA00007228"/>
    </source>
</evidence>
<feature type="compositionally biased region" description="Basic and acidic residues" evidence="10">
    <location>
        <begin position="318"/>
        <end position="331"/>
    </location>
</feature>
<evidence type="ECO:0000256" key="6">
    <source>
        <dbReference type="ARBA" id="ARBA00022691"/>
    </source>
</evidence>
<dbReference type="SMART" id="SM00967">
    <property type="entry name" value="SpoU_sub_bind"/>
    <property type="match status" value="1"/>
</dbReference>
<reference evidence="12" key="1">
    <citation type="submission" date="2021-02" db="EMBL/GenBank/DDBJ databases">
        <title>Genome sequence Cadophora malorum strain M34.</title>
        <authorList>
            <person name="Stefanovic E."/>
            <person name="Vu D."/>
            <person name="Scully C."/>
            <person name="Dijksterhuis J."/>
            <person name="Roader J."/>
            <person name="Houbraken J."/>
        </authorList>
    </citation>
    <scope>NUCLEOTIDE SEQUENCE</scope>
    <source>
        <strain evidence="12">M34</strain>
    </source>
</reference>
<keyword evidence="5" id="KW-0808">Transferase</keyword>
<feature type="region of interest" description="Disordered" evidence="10">
    <location>
        <begin position="78"/>
        <end position="143"/>
    </location>
</feature>
<dbReference type="EMBL" id="JAFJYH010000154">
    <property type="protein sequence ID" value="KAG4417470.1"/>
    <property type="molecule type" value="Genomic_DNA"/>
</dbReference>
<evidence type="ECO:0000313" key="13">
    <source>
        <dbReference type="Proteomes" id="UP000664132"/>
    </source>
</evidence>
<proteinExistence type="inferred from homology"/>
<dbReference type="GO" id="GO:0016435">
    <property type="term" value="F:rRNA (guanine) methyltransferase activity"/>
    <property type="evidence" value="ECO:0007669"/>
    <property type="project" value="TreeGrafter"/>
</dbReference>
<evidence type="ECO:0000256" key="8">
    <source>
        <dbReference type="ARBA" id="ARBA00023128"/>
    </source>
</evidence>
<feature type="compositionally biased region" description="Polar residues" evidence="10">
    <location>
        <begin position="201"/>
        <end position="213"/>
    </location>
</feature>
<comment type="subcellular location">
    <subcellularLocation>
        <location evidence="1">Mitochondrion</location>
    </subcellularLocation>
</comment>
<keyword evidence="4" id="KW-0489">Methyltransferase</keyword>
<comment type="caution">
    <text evidence="12">The sequence shown here is derived from an EMBL/GenBank/DDBJ whole genome shotgun (WGS) entry which is preliminary data.</text>
</comment>
<dbReference type="OrthoDB" id="270651at2759"/>
<dbReference type="GO" id="GO:0003723">
    <property type="term" value="F:RNA binding"/>
    <property type="evidence" value="ECO:0007669"/>
    <property type="project" value="InterPro"/>
</dbReference>
<evidence type="ECO:0000313" key="12">
    <source>
        <dbReference type="EMBL" id="KAG4417470.1"/>
    </source>
</evidence>
<dbReference type="Gene3D" id="3.30.1330.30">
    <property type="match status" value="1"/>
</dbReference>
<gene>
    <name evidence="12" type="ORF">IFR04_009423</name>
</gene>
<keyword evidence="13" id="KW-1185">Reference proteome</keyword>
<feature type="region of interest" description="Disordered" evidence="10">
    <location>
        <begin position="158"/>
        <end position="241"/>
    </location>
</feature>
<dbReference type="PANTHER" id="PTHR46103:SF1">
    <property type="entry name" value="RRNA METHYLTRANSFERASE 1, MITOCHONDRIAL"/>
    <property type="match status" value="1"/>
</dbReference>
<evidence type="ECO:0000256" key="1">
    <source>
        <dbReference type="ARBA" id="ARBA00004173"/>
    </source>
</evidence>
<dbReference type="InterPro" id="IPR047182">
    <property type="entry name" value="MRM1"/>
</dbReference>
<feature type="region of interest" description="Disordered" evidence="10">
    <location>
        <begin position="318"/>
        <end position="342"/>
    </location>
</feature>
<dbReference type="Gene3D" id="3.40.1280.10">
    <property type="match status" value="1"/>
</dbReference>
<dbReference type="InterPro" id="IPR029028">
    <property type="entry name" value="Alpha/beta_knot_MTases"/>
</dbReference>
<evidence type="ECO:0000256" key="4">
    <source>
        <dbReference type="ARBA" id="ARBA00022603"/>
    </source>
</evidence>
<keyword evidence="7" id="KW-0809">Transit peptide</keyword>
<dbReference type="Pfam" id="PF08032">
    <property type="entry name" value="SpoU_sub_bind"/>
    <property type="match status" value="1"/>
</dbReference>
<sequence>MISFFRSARTGQSKVSSPWLFPLLPQPPSDLLRSYHAGRAGSVNTAIQRGLRKSKGIGFRGPTKPRSDDPREIYRVRTGLHADDFATAGADPTTKRKEAHSGALNDRLTRSNSRSSRGRTGLHGRGTSLSGRPIQSEAILRPEEYKDSEIRGRFGEKLTPRIRKFEQGGSRSGRGIYRKPTSETGHDDHTHDRPTWPDYYSGSQEASSKNAYPSLSFRHRTPGSRTAESYDSRFIGRDQASTGENSLGEFGMMQSDLFAARAAERAGRLGNENLICKPSDIFRSGRRGRSREPMEEHFIRGTVGNYGRGLSERRVNMSHRENTEAEQPDGKRHNRHSSSSSQVLQVFDKHLPLSVPYTTPASEFLYGTSVVEAAIISRRSPKRKLYKLYIYTGENREDAERDSRLERLARKNGIQVLRVGSEWIRLMDKMSSGRPHNGYILEASPLPRLPVTHLGEFRSNESQEGFEVSVDHQSKEEAAVNGTNSFIQTVSYPRGRKPLVLLLDSIVDPGNIGGIIRTASFLGVTAVAISTRNSASFTPVVLKASAGASENITLFSVNKPAGFIVDSKTAGWRVYAAVAPSKRNDPSMPASLSTDDLADPLSQAPCILMLGSEGEGLRWNLRSKADVDLYIQGSGQSFSVDSLNVSVATGILCHAFLSSKGSDATGTVAEESPVEEPVKNDYTGSASAFF</sequence>
<dbReference type="PANTHER" id="PTHR46103">
    <property type="entry name" value="RRNA METHYLTRANSFERASE 1, MITOCHONDRIAL"/>
    <property type="match status" value="1"/>
</dbReference>
<evidence type="ECO:0000259" key="11">
    <source>
        <dbReference type="SMART" id="SM00967"/>
    </source>
</evidence>
<name>A0A8H7TE43_9HELO</name>
<dbReference type="CDD" id="cd18105">
    <property type="entry name" value="SpoU-like_MRM1"/>
    <property type="match status" value="1"/>
</dbReference>
<evidence type="ECO:0000256" key="7">
    <source>
        <dbReference type="ARBA" id="ARBA00022946"/>
    </source>
</evidence>
<evidence type="ECO:0000256" key="5">
    <source>
        <dbReference type="ARBA" id="ARBA00022679"/>
    </source>
</evidence>
<dbReference type="FunFam" id="3.30.1330.30:FF:000035">
    <property type="entry name" value="TrmH family RNA methyltransferase"/>
    <property type="match status" value="1"/>
</dbReference>
<dbReference type="InterPro" id="IPR001537">
    <property type="entry name" value="SpoU_MeTrfase"/>
</dbReference>
<dbReference type="SUPFAM" id="SSF55315">
    <property type="entry name" value="L30e-like"/>
    <property type="match status" value="1"/>
</dbReference>
<dbReference type="InterPro" id="IPR029064">
    <property type="entry name" value="Ribosomal_eL30-like_sf"/>
</dbReference>
<dbReference type="SUPFAM" id="SSF75217">
    <property type="entry name" value="alpha/beta knot"/>
    <property type="match status" value="1"/>
</dbReference>
<dbReference type="InterPro" id="IPR029026">
    <property type="entry name" value="tRNA_m1G_MTases_N"/>
</dbReference>
<dbReference type="Proteomes" id="UP000664132">
    <property type="component" value="Unassembled WGS sequence"/>
</dbReference>
<protein>
    <recommendedName>
        <fullName evidence="9">rRNA methyltransferase 1, mitochondrial</fullName>
    </recommendedName>
</protein>
<keyword evidence="3" id="KW-0698">rRNA processing</keyword>
<evidence type="ECO:0000256" key="10">
    <source>
        <dbReference type="SAM" id="MobiDB-lite"/>
    </source>
</evidence>
<evidence type="ECO:0000256" key="3">
    <source>
        <dbReference type="ARBA" id="ARBA00022552"/>
    </source>
</evidence>
<dbReference type="InterPro" id="IPR013123">
    <property type="entry name" value="SpoU_subst-bd"/>
</dbReference>
<accession>A0A8H7TE43</accession>
<dbReference type="AlphaFoldDB" id="A0A8H7TE43"/>
<dbReference type="InterPro" id="IPR047261">
    <property type="entry name" value="MRM1_MeTrfase_dom"/>
</dbReference>
<evidence type="ECO:0000256" key="9">
    <source>
        <dbReference type="ARBA" id="ARBA00034881"/>
    </source>
</evidence>
<keyword evidence="6" id="KW-0949">S-adenosyl-L-methionine</keyword>
<keyword evidence="8" id="KW-0496">Mitochondrion</keyword>